<dbReference type="GO" id="GO:0005743">
    <property type="term" value="C:mitochondrial inner membrane"/>
    <property type="evidence" value="ECO:0007669"/>
    <property type="project" value="TreeGrafter"/>
</dbReference>
<evidence type="ECO:0000256" key="2">
    <source>
        <dbReference type="ARBA" id="ARBA00004141"/>
    </source>
</evidence>
<dbReference type="GO" id="GO:0016114">
    <property type="term" value="P:terpenoid biosynthetic process"/>
    <property type="evidence" value="ECO:0007669"/>
    <property type="project" value="UniProtKB-UniPathway"/>
</dbReference>
<keyword evidence="5" id="KW-0808">Transferase</keyword>
<dbReference type="CDD" id="cd13959">
    <property type="entry name" value="PT_UbiA_COQ2"/>
    <property type="match status" value="1"/>
</dbReference>
<sequence length="370" mass="39628">MSSTKTLQQRKISKATTAATSPGSETETKHAGNYGGNSVKGWVGYLPQSWVPYIQLARLSPPAGLFLIYFPHAFGLLLAAIKQRSDPSDVLFAAGKLLAGSFFVSNAIHIWNDLIDAPLDAKVERTRHRPIPRGAVSPSAALVFTATQAAGAAYFLPTMEGDTWQNFLYSVPGILGWTYYPYAKRQVPAPQAVLGFCLAWGNVMGEKTMGVEAFTTGLLGSNSVPAVQYGSAALFAAVLLWSMIYDTVYAHQDLEDDLKNGIFSLAVLCRGKTKVLLWLLLALMVGSLVGTGIWEGLGAVYYLGAVGGAAASLGSMIIFVDLKDSESCWWWFGNGFWYAGGAIATGLAGEYAMKAGLLDLVLEGLRMEGI</sequence>
<comment type="subcellular location">
    <subcellularLocation>
        <location evidence="2">Membrane</location>
        <topology evidence="2">Multi-pass membrane protein</topology>
    </subcellularLocation>
</comment>
<evidence type="ECO:0000313" key="12">
    <source>
        <dbReference type="Proteomes" id="UP000799437"/>
    </source>
</evidence>
<feature type="transmembrane region" description="Helical" evidence="10">
    <location>
        <begin position="275"/>
        <end position="294"/>
    </location>
</feature>
<evidence type="ECO:0000256" key="9">
    <source>
        <dbReference type="SAM" id="MobiDB-lite"/>
    </source>
</evidence>
<dbReference type="RefSeq" id="XP_033596105.1">
    <property type="nucleotide sequence ID" value="XM_033739471.1"/>
</dbReference>
<gene>
    <name evidence="11" type="ORF">EJ05DRAFT_167109</name>
</gene>
<keyword evidence="12" id="KW-1185">Reference proteome</keyword>
<keyword evidence="7 10" id="KW-1133">Transmembrane helix</keyword>
<evidence type="ECO:0000256" key="3">
    <source>
        <dbReference type="ARBA" id="ARBA00004721"/>
    </source>
</evidence>
<reference evidence="11" key="1">
    <citation type="journal article" date="2020" name="Stud. Mycol.">
        <title>101 Dothideomycetes genomes: a test case for predicting lifestyles and emergence of pathogens.</title>
        <authorList>
            <person name="Haridas S."/>
            <person name="Albert R."/>
            <person name="Binder M."/>
            <person name="Bloem J."/>
            <person name="Labutti K."/>
            <person name="Salamov A."/>
            <person name="Andreopoulos B."/>
            <person name="Baker S."/>
            <person name="Barry K."/>
            <person name="Bills G."/>
            <person name="Bluhm B."/>
            <person name="Cannon C."/>
            <person name="Castanera R."/>
            <person name="Culley D."/>
            <person name="Daum C."/>
            <person name="Ezra D."/>
            <person name="Gonzalez J."/>
            <person name="Henrissat B."/>
            <person name="Kuo A."/>
            <person name="Liang C."/>
            <person name="Lipzen A."/>
            <person name="Lutzoni F."/>
            <person name="Magnuson J."/>
            <person name="Mondo S."/>
            <person name="Nolan M."/>
            <person name="Ohm R."/>
            <person name="Pangilinan J."/>
            <person name="Park H.-J."/>
            <person name="Ramirez L."/>
            <person name="Alfaro M."/>
            <person name="Sun H."/>
            <person name="Tritt A."/>
            <person name="Yoshinaga Y."/>
            <person name="Zwiers L.-H."/>
            <person name="Turgeon B."/>
            <person name="Goodwin S."/>
            <person name="Spatafora J."/>
            <person name="Crous P."/>
            <person name="Grigoriev I."/>
        </authorList>
    </citation>
    <scope>NUCLEOTIDE SEQUENCE</scope>
    <source>
        <strain evidence="11">CBS 121739</strain>
    </source>
</reference>
<feature type="transmembrane region" description="Helical" evidence="10">
    <location>
        <begin position="135"/>
        <end position="156"/>
    </location>
</feature>
<dbReference type="PANTHER" id="PTHR11048:SF28">
    <property type="entry name" value="4-HYDROXYBENZOATE POLYPRENYLTRANSFERASE, MITOCHONDRIAL"/>
    <property type="match status" value="1"/>
</dbReference>
<dbReference type="AlphaFoldDB" id="A0A6A6VVA3"/>
<evidence type="ECO:0000256" key="4">
    <source>
        <dbReference type="ARBA" id="ARBA00005985"/>
    </source>
</evidence>
<evidence type="ECO:0000256" key="8">
    <source>
        <dbReference type="ARBA" id="ARBA00023136"/>
    </source>
</evidence>
<dbReference type="Gene3D" id="1.20.120.1780">
    <property type="entry name" value="UbiA prenyltransferase"/>
    <property type="match status" value="1"/>
</dbReference>
<dbReference type="FunFam" id="1.20.120.1780:FF:000001">
    <property type="entry name" value="4-hydroxybenzoate octaprenyltransferase"/>
    <property type="match status" value="1"/>
</dbReference>
<feature type="region of interest" description="Disordered" evidence="9">
    <location>
        <begin position="1"/>
        <end position="32"/>
    </location>
</feature>
<comment type="similarity">
    <text evidence="4">Belongs to the UbiA prenyltransferase family.</text>
</comment>
<evidence type="ECO:0000256" key="5">
    <source>
        <dbReference type="ARBA" id="ARBA00022679"/>
    </source>
</evidence>
<feature type="transmembrane region" description="Helical" evidence="10">
    <location>
        <begin position="226"/>
        <end position="245"/>
    </location>
</feature>
<dbReference type="Proteomes" id="UP000799437">
    <property type="component" value="Unassembled WGS sequence"/>
</dbReference>
<dbReference type="InterPro" id="IPR039653">
    <property type="entry name" value="Prenyltransferase"/>
</dbReference>
<evidence type="ECO:0000256" key="1">
    <source>
        <dbReference type="ARBA" id="ARBA00001946"/>
    </source>
</evidence>
<feature type="transmembrane region" description="Helical" evidence="10">
    <location>
        <begin position="63"/>
        <end position="81"/>
    </location>
</feature>
<accession>A0A6A6VVA3</accession>
<feature type="compositionally biased region" description="Polar residues" evidence="9">
    <location>
        <begin position="1"/>
        <end position="25"/>
    </location>
</feature>
<protein>
    <submittedName>
        <fullName evidence="11">UbiA-domain-containing protein</fullName>
    </submittedName>
</protein>
<feature type="transmembrane region" description="Helical" evidence="10">
    <location>
        <begin position="93"/>
        <end position="114"/>
    </location>
</feature>
<comment type="pathway">
    <text evidence="3">Secondary metabolite biosynthesis; terpenoid biosynthesis.</text>
</comment>
<keyword evidence="6 10" id="KW-0812">Transmembrane</keyword>
<feature type="transmembrane region" description="Helical" evidence="10">
    <location>
        <begin position="329"/>
        <end position="349"/>
    </location>
</feature>
<evidence type="ECO:0000256" key="7">
    <source>
        <dbReference type="ARBA" id="ARBA00022989"/>
    </source>
</evidence>
<dbReference type="PROSITE" id="PS00943">
    <property type="entry name" value="UBIA"/>
    <property type="match status" value="1"/>
</dbReference>
<dbReference type="GeneID" id="54480525"/>
<proteinExistence type="inferred from homology"/>
<dbReference type="GO" id="GO:0008412">
    <property type="term" value="F:4-hydroxybenzoate polyprenyltransferase activity"/>
    <property type="evidence" value="ECO:0007669"/>
    <property type="project" value="TreeGrafter"/>
</dbReference>
<dbReference type="InterPro" id="IPR000537">
    <property type="entry name" value="UbiA_prenyltransferase"/>
</dbReference>
<keyword evidence="8 10" id="KW-0472">Membrane</keyword>
<dbReference type="InterPro" id="IPR030470">
    <property type="entry name" value="UbiA_prenylTrfase_CS"/>
</dbReference>
<organism evidence="11 12">
    <name type="scientific">Pseudovirgaria hyperparasitica</name>
    <dbReference type="NCBI Taxonomy" id="470096"/>
    <lineage>
        <taxon>Eukaryota</taxon>
        <taxon>Fungi</taxon>
        <taxon>Dikarya</taxon>
        <taxon>Ascomycota</taxon>
        <taxon>Pezizomycotina</taxon>
        <taxon>Dothideomycetes</taxon>
        <taxon>Dothideomycetes incertae sedis</taxon>
        <taxon>Acrospermales</taxon>
        <taxon>Acrospermaceae</taxon>
        <taxon>Pseudovirgaria</taxon>
    </lineage>
</organism>
<dbReference type="OrthoDB" id="18170at2759"/>
<dbReference type="UniPathway" id="UPA00213"/>
<evidence type="ECO:0000256" key="6">
    <source>
        <dbReference type="ARBA" id="ARBA00022692"/>
    </source>
</evidence>
<comment type="cofactor">
    <cofactor evidence="1">
        <name>Mg(2+)</name>
        <dbReference type="ChEBI" id="CHEBI:18420"/>
    </cofactor>
</comment>
<name>A0A6A6VVA3_9PEZI</name>
<dbReference type="PANTHER" id="PTHR11048">
    <property type="entry name" value="PRENYLTRANSFERASES"/>
    <property type="match status" value="1"/>
</dbReference>
<dbReference type="EMBL" id="ML996583">
    <property type="protein sequence ID" value="KAF2753654.1"/>
    <property type="molecule type" value="Genomic_DNA"/>
</dbReference>
<evidence type="ECO:0000313" key="11">
    <source>
        <dbReference type="EMBL" id="KAF2753654.1"/>
    </source>
</evidence>
<feature type="transmembrane region" description="Helical" evidence="10">
    <location>
        <begin position="300"/>
        <end position="322"/>
    </location>
</feature>
<evidence type="ECO:0000256" key="10">
    <source>
        <dbReference type="SAM" id="Phobius"/>
    </source>
</evidence>
<dbReference type="Gene3D" id="1.10.357.140">
    <property type="entry name" value="UbiA prenyltransferase"/>
    <property type="match status" value="1"/>
</dbReference>
<dbReference type="InterPro" id="IPR044878">
    <property type="entry name" value="UbiA_sf"/>
</dbReference>
<dbReference type="Pfam" id="PF01040">
    <property type="entry name" value="UbiA"/>
    <property type="match status" value="1"/>
</dbReference>
<dbReference type="GO" id="GO:0006744">
    <property type="term" value="P:ubiquinone biosynthetic process"/>
    <property type="evidence" value="ECO:0007669"/>
    <property type="project" value="TreeGrafter"/>
</dbReference>